<comment type="caution">
    <text evidence="1">The sequence shown here is derived from an EMBL/GenBank/DDBJ whole genome shotgun (WGS) entry which is preliminary data.</text>
</comment>
<dbReference type="Gene3D" id="3.30.420.10">
    <property type="entry name" value="Ribonuclease H-like superfamily/Ribonuclease H"/>
    <property type="match status" value="1"/>
</dbReference>
<dbReference type="Proteomes" id="UP001152795">
    <property type="component" value="Unassembled WGS sequence"/>
</dbReference>
<dbReference type="EMBL" id="CACRXK020013490">
    <property type="protein sequence ID" value="CAB4025222.1"/>
    <property type="molecule type" value="Genomic_DNA"/>
</dbReference>
<dbReference type="InterPro" id="IPR001584">
    <property type="entry name" value="Integrase_cat-core"/>
</dbReference>
<dbReference type="SUPFAM" id="SSF53098">
    <property type="entry name" value="Ribonuclease H-like"/>
    <property type="match status" value="1"/>
</dbReference>
<dbReference type="Pfam" id="PF00665">
    <property type="entry name" value="rve"/>
    <property type="match status" value="1"/>
</dbReference>
<dbReference type="GO" id="GO:0003676">
    <property type="term" value="F:nucleic acid binding"/>
    <property type="evidence" value="ECO:0007669"/>
    <property type="project" value="InterPro"/>
</dbReference>
<evidence type="ECO:0000313" key="2">
    <source>
        <dbReference type="Proteomes" id="UP001152795"/>
    </source>
</evidence>
<dbReference type="InterPro" id="IPR036397">
    <property type="entry name" value="RNaseH_sf"/>
</dbReference>
<gene>
    <name evidence="1" type="ORF">PACLA_8A048321</name>
</gene>
<proteinExistence type="predicted"/>
<dbReference type="InterPro" id="IPR050951">
    <property type="entry name" value="Retrovirus_Pol_polyprotein"/>
</dbReference>
<dbReference type="PANTHER" id="PTHR37984">
    <property type="entry name" value="PROTEIN CBG26694"/>
    <property type="match status" value="1"/>
</dbReference>
<dbReference type="GO" id="GO:0015074">
    <property type="term" value="P:DNA integration"/>
    <property type="evidence" value="ECO:0007669"/>
    <property type="project" value="InterPro"/>
</dbReference>
<reference evidence="1" key="1">
    <citation type="submission" date="2020-04" db="EMBL/GenBank/DDBJ databases">
        <authorList>
            <person name="Alioto T."/>
            <person name="Alioto T."/>
            <person name="Gomez Garrido J."/>
        </authorList>
    </citation>
    <scope>NUCLEOTIDE SEQUENCE</scope>
    <source>
        <strain evidence="1">A484AB</strain>
    </source>
</reference>
<dbReference type="FunFam" id="1.10.340.70:FF:000004">
    <property type="entry name" value="Retrovirus-related Pol polyprotein from transposon 297-like Protein"/>
    <property type="match status" value="1"/>
</dbReference>
<dbReference type="OrthoDB" id="5987417at2759"/>
<organism evidence="1 2">
    <name type="scientific">Paramuricea clavata</name>
    <name type="common">Red gorgonian</name>
    <name type="synonym">Violescent sea-whip</name>
    <dbReference type="NCBI Taxonomy" id="317549"/>
    <lineage>
        <taxon>Eukaryota</taxon>
        <taxon>Metazoa</taxon>
        <taxon>Cnidaria</taxon>
        <taxon>Anthozoa</taxon>
        <taxon>Octocorallia</taxon>
        <taxon>Malacalcyonacea</taxon>
        <taxon>Plexauridae</taxon>
        <taxon>Paramuricea</taxon>
    </lineage>
</organism>
<dbReference type="AlphaFoldDB" id="A0A6S7KCE1"/>
<dbReference type="PROSITE" id="PS50994">
    <property type="entry name" value="INTEGRASE"/>
    <property type="match status" value="1"/>
</dbReference>
<dbReference type="FunFam" id="3.30.420.10:FF:000063">
    <property type="entry name" value="Retrovirus-related Pol polyprotein from transposon 297-like Protein"/>
    <property type="match status" value="1"/>
</dbReference>
<name>A0A6S7KCE1_PARCT</name>
<dbReference type="InterPro" id="IPR012337">
    <property type="entry name" value="RNaseH-like_sf"/>
</dbReference>
<dbReference type="InterPro" id="IPR041588">
    <property type="entry name" value="Integrase_H2C2"/>
</dbReference>
<dbReference type="Pfam" id="PF17921">
    <property type="entry name" value="Integrase_H2C2"/>
    <property type="match status" value="1"/>
</dbReference>
<sequence>MTVQNGVIFKRERIVIPKSMRPEMLQRIHSSHLGGESCFRKARDVLYWPNMSAEIKDMVEQCTTCNEYQQAQKKEPLMTHPIPECPWSRIAMDIFTLHGEDYLITVDFYSDFWEVDRLVDMTAATVIEHCKVHFSRHGVPDVVMMDNGGQFDSRDFTSFAKDWEFEHTTSSPYHSQSNGKVEAAVKIAKRLMKKSQAKWSRCVESYS</sequence>
<protein>
    <submittedName>
        <fullName evidence="1">PREDICTED: uncharacterized protein K02A2.6-like</fullName>
    </submittedName>
</protein>
<accession>A0A6S7KCE1</accession>
<evidence type="ECO:0000313" key="1">
    <source>
        <dbReference type="EMBL" id="CAB4025222.1"/>
    </source>
</evidence>
<dbReference type="PANTHER" id="PTHR37984:SF8">
    <property type="entry name" value="CCHC-TYPE DOMAIN-CONTAINING PROTEIN"/>
    <property type="match status" value="1"/>
</dbReference>
<dbReference type="Gene3D" id="1.10.340.70">
    <property type="match status" value="1"/>
</dbReference>
<keyword evidence="2" id="KW-1185">Reference proteome</keyword>